<keyword evidence="2" id="KW-0378">Hydrolase</keyword>
<accession>A0A645D1F0</accession>
<dbReference type="EC" id="3.2.1.8" evidence="2"/>
<evidence type="ECO:0000313" key="2">
    <source>
        <dbReference type="EMBL" id="MPM82913.1"/>
    </source>
</evidence>
<keyword evidence="2" id="KW-0624">Polysaccharide degradation</keyword>
<proteinExistence type="predicted"/>
<dbReference type="GO" id="GO:0045493">
    <property type="term" value="P:xylan catabolic process"/>
    <property type="evidence" value="ECO:0007669"/>
    <property type="project" value="UniProtKB-KW"/>
</dbReference>
<keyword evidence="2" id="KW-0858">Xylan degradation</keyword>
<feature type="domain" description="SLH" evidence="1">
    <location>
        <begin position="163"/>
        <end position="225"/>
    </location>
</feature>
<dbReference type="InterPro" id="IPR001119">
    <property type="entry name" value="SLH_dom"/>
</dbReference>
<keyword evidence="2" id="KW-0119">Carbohydrate metabolism</keyword>
<feature type="domain" description="SLH" evidence="1">
    <location>
        <begin position="98"/>
        <end position="161"/>
    </location>
</feature>
<dbReference type="AlphaFoldDB" id="A0A645D1F0"/>
<dbReference type="InterPro" id="IPR051465">
    <property type="entry name" value="Cell_Envelope_Struct_Comp"/>
</dbReference>
<feature type="domain" description="SLH" evidence="1">
    <location>
        <begin position="39"/>
        <end position="97"/>
    </location>
</feature>
<reference evidence="2" key="1">
    <citation type="submission" date="2019-08" db="EMBL/GenBank/DDBJ databases">
        <authorList>
            <person name="Kucharzyk K."/>
            <person name="Murdoch R.W."/>
            <person name="Higgins S."/>
            <person name="Loffler F."/>
        </authorList>
    </citation>
    <scope>NUCLEOTIDE SEQUENCE</scope>
</reference>
<evidence type="ECO:0000259" key="1">
    <source>
        <dbReference type="PROSITE" id="PS51272"/>
    </source>
</evidence>
<dbReference type="PANTHER" id="PTHR43308">
    <property type="entry name" value="OUTER MEMBRANE PROTEIN ALPHA-RELATED"/>
    <property type="match status" value="1"/>
</dbReference>
<dbReference type="EMBL" id="VSSQ01031849">
    <property type="protein sequence ID" value="MPM82913.1"/>
    <property type="molecule type" value="Genomic_DNA"/>
</dbReference>
<dbReference type="PROSITE" id="PS51272">
    <property type="entry name" value="SLH"/>
    <property type="match status" value="3"/>
</dbReference>
<protein>
    <submittedName>
        <fullName evidence="2">Endo-1,4-beta-xylanase A</fullName>
        <ecNumber evidence="2">3.2.1.8</ecNumber>
    </submittedName>
</protein>
<dbReference type="Pfam" id="PF00395">
    <property type="entry name" value="SLH"/>
    <property type="match status" value="3"/>
</dbReference>
<organism evidence="2">
    <name type="scientific">bioreactor metagenome</name>
    <dbReference type="NCBI Taxonomy" id="1076179"/>
    <lineage>
        <taxon>unclassified sequences</taxon>
        <taxon>metagenomes</taxon>
        <taxon>ecological metagenomes</taxon>
    </lineage>
</organism>
<gene>
    <name evidence="2" type="primary">xynA1_7</name>
    <name evidence="2" type="ORF">SDC9_129975</name>
</gene>
<sequence>MVVEANGTERHVPTEVYSKGGKWYAKINSMTNSTYALIQNNVSFTDTTGKWYAAVATEMASRKVISGIGEKMFAGDRSITRAEFAAILIRALGLPADGTSIFSDISASAWYSGSVATATQYGLVTGKGDNRFAPDDYITRQEAMTMLQRAAKLTGYMGTVGSLENFTDTGSVGTWAQGAAKWNVGSGLIVGSGELLRPNDNISRAESATVILRLLQRTGLVDVRTEA</sequence>
<comment type="caution">
    <text evidence="2">The sequence shown here is derived from an EMBL/GenBank/DDBJ whole genome shotgun (WGS) entry which is preliminary data.</text>
</comment>
<keyword evidence="2" id="KW-0326">Glycosidase</keyword>
<name>A0A645D1F0_9ZZZZ</name>
<dbReference type="PANTHER" id="PTHR43308:SF5">
    <property type="entry name" value="S-LAYER PROTEIN _ PEPTIDOGLYCAN ENDO-BETA-N-ACETYLGLUCOSAMINIDASE"/>
    <property type="match status" value="1"/>
</dbReference>
<dbReference type="GO" id="GO:0031176">
    <property type="term" value="F:endo-1,4-beta-xylanase activity"/>
    <property type="evidence" value="ECO:0007669"/>
    <property type="project" value="UniProtKB-EC"/>
</dbReference>